<dbReference type="EMBL" id="CP062941">
    <property type="protein sequence ID" value="QOL50783.1"/>
    <property type="molecule type" value="Genomic_DNA"/>
</dbReference>
<accession>A0A7L9U6T4</accession>
<proteinExistence type="predicted"/>
<dbReference type="NCBIfam" id="NF033679">
    <property type="entry name" value="DNRLRE_dom"/>
    <property type="match status" value="1"/>
</dbReference>
<protein>
    <submittedName>
        <fullName evidence="2">DNRLRE domain-containing protein</fullName>
    </submittedName>
</protein>
<dbReference type="Proteomes" id="UP000593875">
    <property type="component" value="Chromosome"/>
</dbReference>
<dbReference type="KEGG" id="mlir:LPB04_05720"/>
<reference evidence="2 3" key="1">
    <citation type="submission" date="2020-10" db="EMBL/GenBank/DDBJ databases">
        <title>Genome sequencing of Massilia sp. LPB0304.</title>
        <authorList>
            <person name="Kim J."/>
        </authorList>
    </citation>
    <scope>NUCLEOTIDE SEQUENCE [LARGE SCALE GENOMIC DNA]</scope>
    <source>
        <strain evidence="2 3">LPB0304</strain>
    </source>
</reference>
<sequence>MSTATQRGLLLLPVALTLALVGTLAYSLTREGSMSVSEVDAKYDIEAARYLASAGVALVRWQNEKLGCTSTRKFADLPLAGGTITADQVSLDGRDWKISVTAKTARSTRSVVDYRATRYSRANASDTAPIVPSGDSDTTIKDRPGNMVNVPTLETTQDTAYALIKFENLPSELSDALIVSAQLKLAHASSNTAAPRSLGVHRVTTKWGATATWTAPWTSPGGDYVQKPLWTVPINGSSSALVEYTWRIDPLVEGWVSGAIPKYGVLFKPIGPLDAKFYSLDSSTNKPTLVVRYYPRC</sequence>
<gene>
    <name evidence="2" type="ORF">LPB04_05720</name>
</gene>
<keyword evidence="3" id="KW-1185">Reference proteome</keyword>
<dbReference type="RefSeq" id="WP_193687770.1">
    <property type="nucleotide sequence ID" value="NZ_CP062941.1"/>
</dbReference>
<feature type="region of interest" description="Disordered" evidence="1">
    <location>
        <begin position="125"/>
        <end position="146"/>
    </location>
</feature>
<name>A0A7L9U6T4_9BURK</name>
<organism evidence="2 3">
    <name type="scientific">Massilia litorea</name>
    <dbReference type="NCBI Taxonomy" id="2769491"/>
    <lineage>
        <taxon>Bacteria</taxon>
        <taxon>Pseudomonadati</taxon>
        <taxon>Pseudomonadota</taxon>
        <taxon>Betaproteobacteria</taxon>
        <taxon>Burkholderiales</taxon>
        <taxon>Oxalobacteraceae</taxon>
        <taxon>Telluria group</taxon>
        <taxon>Massilia</taxon>
    </lineage>
</organism>
<evidence type="ECO:0000256" key="1">
    <source>
        <dbReference type="SAM" id="MobiDB-lite"/>
    </source>
</evidence>
<evidence type="ECO:0000313" key="2">
    <source>
        <dbReference type="EMBL" id="QOL50783.1"/>
    </source>
</evidence>
<dbReference type="AlphaFoldDB" id="A0A7L9U6T4"/>
<evidence type="ECO:0000313" key="3">
    <source>
        <dbReference type="Proteomes" id="UP000593875"/>
    </source>
</evidence>